<feature type="domain" description="Putative zinc-finger" evidence="4">
    <location>
        <begin position="10"/>
        <end position="36"/>
    </location>
</feature>
<sequence length="241" mass="25197">MRCDYAYDSGAYVLGALSPSERAAYERHLADCPTCREAVGEVAVLPGLLGRLDPAGLEQIASAPSAESRMPDLLSAVTDARRKDRATRRWRTAGSMLTAACLALFVGFGAGILRDGSSAGTQGPPVAQSTTPGPAAPRMVAMKSVVGNIPVTAEVGLTPTKVGTEITMHCAYPAHSGGSKSYTYRLYAWNSEGEMEAIGSWAVSPGDDVAFTGITSFAPGELARVAITKKDGTPLLEYKVP</sequence>
<dbReference type="EMBL" id="AP022871">
    <property type="protein sequence ID" value="BCB86404.1"/>
    <property type="molecule type" value="Genomic_DNA"/>
</dbReference>
<evidence type="ECO:0000256" key="2">
    <source>
        <dbReference type="ARBA" id="ARBA00023163"/>
    </source>
</evidence>
<reference evidence="5 6" key="1">
    <citation type="submission" date="2020-03" db="EMBL/GenBank/DDBJ databases">
        <title>Whole genome shotgun sequence of Phytohabitans suffuscus NBRC 105367.</title>
        <authorList>
            <person name="Komaki H."/>
            <person name="Tamura T."/>
        </authorList>
    </citation>
    <scope>NUCLEOTIDE SEQUENCE [LARGE SCALE GENOMIC DNA]</scope>
    <source>
        <strain evidence="5 6">NBRC 105367</strain>
    </source>
</reference>
<dbReference type="AlphaFoldDB" id="A0A6F8YJU8"/>
<evidence type="ECO:0000256" key="3">
    <source>
        <dbReference type="SAM" id="Phobius"/>
    </source>
</evidence>
<dbReference type="InterPro" id="IPR041916">
    <property type="entry name" value="Anti_sigma_zinc_sf"/>
</dbReference>
<keyword evidence="3" id="KW-0472">Membrane</keyword>
<dbReference type="Pfam" id="PF13490">
    <property type="entry name" value="zf-HC2"/>
    <property type="match status" value="1"/>
</dbReference>
<evidence type="ECO:0000256" key="1">
    <source>
        <dbReference type="ARBA" id="ARBA00023015"/>
    </source>
</evidence>
<keyword evidence="6" id="KW-1185">Reference proteome</keyword>
<dbReference type="Proteomes" id="UP000503011">
    <property type="component" value="Chromosome"/>
</dbReference>
<keyword evidence="3" id="KW-0812">Transmembrane</keyword>
<gene>
    <name evidence="5" type="ORF">Psuf_037170</name>
</gene>
<evidence type="ECO:0000313" key="6">
    <source>
        <dbReference type="Proteomes" id="UP000503011"/>
    </source>
</evidence>
<keyword evidence="2" id="KW-0804">Transcription</keyword>
<dbReference type="KEGG" id="psuu:Psuf_037170"/>
<keyword evidence="1" id="KW-0805">Transcription regulation</keyword>
<organism evidence="5 6">
    <name type="scientific">Phytohabitans suffuscus</name>
    <dbReference type="NCBI Taxonomy" id="624315"/>
    <lineage>
        <taxon>Bacteria</taxon>
        <taxon>Bacillati</taxon>
        <taxon>Actinomycetota</taxon>
        <taxon>Actinomycetes</taxon>
        <taxon>Micromonosporales</taxon>
        <taxon>Micromonosporaceae</taxon>
    </lineage>
</organism>
<proteinExistence type="predicted"/>
<evidence type="ECO:0000313" key="5">
    <source>
        <dbReference type="EMBL" id="BCB86404.1"/>
    </source>
</evidence>
<protein>
    <submittedName>
        <fullName evidence="5">Anti-sigma factor</fullName>
    </submittedName>
</protein>
<dbReference type="InterPro" id="IPR027383">
    <property type="entry name" value="Znf_put"/>
</dbReference>
<feature type="transmembrane region" description="Helical" evidence="3">
    <location>
        <begin position="92"/>
        <end position="113"/>
    </location>
</feature>
<dbReference type="RefSeq" id="WP_173158230.1">
    <property type="nucleotide sequence ID" value="NZ_AP022871.1"/>
</dbReference>
<dbReference type="Gene3D" id="1.10.10.1320">
    <property type="entry name" value="Anti-sigma factor, zinc-finger domain"/>
    <property type="match status" value="1"/>
</dbReference>
<name>A0A6F8YJU8_9ACTN</name>
<accession>A0A6F8YJU8</accession>
<evidence type="ECO:0000259" key="4">
    <source>
        <dbReference type="Pfam" id="PF13490"/>
    </source>
</evidence>
<reference evidence="5 6" key="2">
    <citation type="submission" date="2020-03" db="EMBL/GenBank/DDBJ databases">
        <authorList>
            <person name="Ichikawa N."/>
            <person name="Kimura A."/>
            <person name="Kitahashi Y."/>
            <person name="Uohara A."/>
        </authorList>
    </citation>
    <scope>NUCLEOTIDE SEQUENCE [LARGE SCALE GENOMIC DNA]</scope>
    <source>
        <strain evidence="5 6">NBRC 105367</strain>
    </source>
</reference>
<keyword evidence="3" id="KW-1133">Transmembrane helix</keyword>